<dbReference type="EMBL" id="LR134142">
    <property type="protein sequence ID" value="VEA03321.1"/>
    <property type="molecule type" value="Genomic_DNA"/>
</dbReference>
<evidence type="ECO:0000313" key="2">
    <source>
        <dbReference type="Proteomes" id="UP000276345"/>
    </source>
</evidence>
<proteinExistence type="predicted"/>
<evidence type="ECO:0000313" key="1">
    <source>
        <dbReference type="EMBL" id="VEA03321.1"/>
    </source>
</evidence>
<accession>A0A3S4GTG6</accession>
<sequence length="133" mass="15179">MWNIIKDPLLDTDSIINPAKITTDTLARKTIAYAFAKAAADSMSLTLAVRKELNKSGIWVAFALSYYGIVQEASMATRKLKGLNPDYYQILYNNKLEMFFFLIEPYLPPEIYYPSLFINNEDAAVHFLKSLLK</sequence>
<dbReference type="Proteomes" id="UP000276345">
    <property type="component" value="Chromosome"/>
</dbReference>
<reference evidence="1 2" key="1">
    <citation type="submission" date="2018-12" db="EMBL/GenBank/DDBJ databases">
        <authorList>
            <consortium name="Pathogen Informatics"/>
        </authorList>
    </citation>
    <scope>NUCLEOTIDE SEQUENCE [LARGE SCALE GENOMIC DNA]</scope>
    <source>
        <strain evidence="1 2">NCTC7406</strain>
    </source>
</reference>
<name>A0A3S4GTG6_SALET</name>
<organism evidence="1 2">
    <name type="scientific">Salmonella enterica subsp. enterica serovar Sanjuan</name>
    <dbReference type="NCBI Taxonomy" id="1160765"/>
    <lineage>
        <taxon>Bacteria</taxon>
        <taxon>Pseudomonadati</taxon>
        <taxon>Pseudomonadota</taxon>
        <taxon>Gammaproteobacteria</taxon>
        <taxon>Enterobacterales</taxon>
        <taxon>Enterobacteriaceae</taxon>
        <taxon>Salmonella</taxon>
    </lineage>
</organism>
<dbReference type="AlphaFoldDB" id="A0A3S4GTG6"/>
<gene>
    <name evidence="1" type="ORF">NCTC7406_00805</name>
</gene>
<protein>
    <submittedName>
        <fullName evidence="1">Uncharacterized protein</fullName>
    </submittedName>
</protein>